<evidence type="ECO:0000313" key="11">
    <source>
        <dbReference type="Proteomes" id="UP001152798"/>
    </source>
</evidence>
<dbReference type="PRINTS" id="PR01849">
    <property type="entry name" value="UBIQUITINACT"/>
</dbReference>
<dbReference type="GO" id="GO:0019948">
    <property type="term" value="F:SUMO activating enzyme activity"/>
    <property type="evidence" value="ECO:0007669"/>
    <property type="project" value="TreeGrafter"/>
</dbReference>
<comment type="pathway">
    <text evidence="2">Protein modification; protein sumoylation.</text>
</comment>
<proteinExistence type="inferred from homology"/>
<dbReference type="InterPro" id="IPR045886">
    <property type="entry name" value="ThiF/MoeB/HesA"/>
</dbReference>
<evidence type="ECO:0000256" key="1">
    <source>
        <dbReference type="ARBA" id="ARBA00004123"/>
    </source>
</evidence>
<accession>A0A9P0EJ38</accession>
<gene>
    <name evidence="10" type="ORF">NEZAVI_LOCUS5775</name>
</gene>
<keyword evidence="11" id="KW-1185">Reference proteome</keyword>
<sequence length="326" mass="36719">MVEDTSTNLTEDETELYDRQIRLWGIESQQRLRNARVLVIGLDGLGAEIVKNLVLSGVKSVLMLDDKESIPQDTSSQFLIPVDKVGQNRAEASCQRAQNLNPLVSVQADTHNVSEKSDDFFHDFEVVVSCSQDLAQNIRLDNICRSRGIAFIAAGVYGTFGYIFYDYLEHTYSVEYSSGKKGAEVKTKIETTSYPSMESVFNINLSDPEVIKSFIRPPPAFFILKTLYKFREEFKRDPTDSEEDFKALLKYRDTLLDGVDYPKENIPDVAFRCVAVGQLSPCCAIIGAVVSQEVIKVVSKKDEPHKNFFFFNPFNLSGFIQSIVPS</sequence>
<dbReference type="GO" id="GO:0016925">
    <property type="term" value="P:protein sumoylation"/>
    <property type="evidence" value="ECO:0007669"/>
    <property type="project" value="TreeGrafter"/>
</dbReference>
<dbReference type="PANTHER" id="PTHR10953:SF162">
    <property type="entry name" value="SUMO-ACTIVATING ENZYME SUBUNIT 1"/>
    <property type="match status" value="1"/>
</dbReference>
<dbReference type="InterPro" id="IPR000594">
    <property type="entry name" value="ThiF_NAD_FAD-bd"/>
</dbReference>
<evidence type="ECO:0000256" key="5">
    <source>
        <dbReference type="ARBA" id="ARBA00023242"/>
    </source>
</evidence>
<comment type="similarity">
    <text evidence="3">Belongs to the ubiquitin-activating E1 family.</text>
</comment>
<dbReference type="EMBL" id="OV725079">
    <property type="protein sequence ID" value="CAH1395511.1"/>
    <property type="molecule type" value="Genomic_DNA"/>
</dbReference>
<evidence type="ECO:0000256" key="2">
    <source>
        <dbReference type="ARBA" id="ARBA00004718"/>
    </source>
</evidence>
<keyword evidence="4" id="KW-0833">Ubl conjugation pathway</keyword>
<dbReference type="FunFam" id="3.40.50.720:FF:000744">
    <property type="entry name" value="Smt3 activating enzyme 1"/>
    <property type="match status" value="1"/>
</dbReference>
<feature type="domain" description="THIF-type NAD/FAD binding fold" evidence="9">
    <location>
        <begin position="17"/>
        <end position="316"/>
    </location>
</feature>
<organism evidence="10 11">
    <name type="scientific">Nezara viridula</name>
    <name type="common">Southern green stink bug</name>
    <name type="synonym">Cimex viridulus</name>
    <dbReference type="NCBI Taxonomy" id="85310"/>
    <lineage>
        <taxon>Eukaryota</taxon>
        <taxon>Metazoa</taxon>
        <taxon>Ecdysozoa</taxon>
        <taxon>Arthropoda</taxon>
        <taxon>Hexapoda</taxon>
        <taxon>Insecta</taxon>
        <taxon>Pterygota</taxon>
        <taxon>Neoptera</taxon>
        <taxon>Paraneoptera</taxon>
        <taxon>Hemiptera</taxon>
        <taxon>Heteroptera</taxon>
        <taxon>Panheteroptera</taxon>
        <taxon>Pentatomomorpha</taxon>
        <taxon>Pentatomoidea</taxon>
        <taxon>Pentatomidae</taxon>
        <taxon>Pentatominae</taxon>
        <taxon>Nezara</taxon>
    </lineage>
</organism>
<dbReference type="GO" id="GO:0005737">
    <property type="term" value="C:cytoplasm"/>
    <property type="evidence" value="ECO:0007669"/>
    <property type="project" value="TreeGrafter"/>
</dbReference>
<dbReference type="OrthoDB" id="412647at2759"/>
<dbReference type="InterPro" id="IPR000011">
    <property type="entry name" value="UBQ/SUMO-activ_enz_E1-like"/>
</dbReference>
<dbReference type="AlphaFoldDB" id="A0A9P0EJ38"/>
<dbReference type="Pfam" id="PF00899">
    <property type="entry name" value="ThiF"/>
    <property type="match status" value="1"/>
</dbReference>
<comment type="subunit">
    <text evidence="6">Heterodimer of SAE1 and UBA2/SAE2. The heterodimer corresponds to the two domains that are encoded on a single polypeptide chain in ubiquitin-activating enzyme E1. Interacts with UBE2I.</text>
</comment>
<dbReference type="Proteomes" id="UP001152798">
    <property type="component" value="Chromosome 3"/>
</dbReference>
<evidence type="ECO:0000256" key="4">
    <source>
        <dbReference type="ARBA" id="ARBA00022786"/>
    </source>
</evidence>
<evidence type="ECO:0000259" key="9">
    <source>
        <dbReference type="Pfam" id="PF00899"/>
    </source>
</evidence>
<keyword evidence="5" id="KW-0539">Nucleus</keyword>
<dbReference type="GO" id="GO:0031510">
    <property type="term" value="C:SUMO activating enzyme complex"/>
    <property type="evidence" value="ECO:0007669"/>
    <property type="project" value="TreeGrafter"/>
</dbReference>
<evidence type="ECO:0000256" key="3">
    <source>
        <dbReference type="ARBA" id="ARBA00005673"/>
    </source>
</evidence>
<protein>
    <recommendedName>
        <fullName evidence="7">SUMO-activating enzyme subunit 1</fullName>
    </recommendedName>
    <alternativeName>
        <fullName evidence="8">Ubiquitin-like 1-activating enzyme E1A</fullName>
    </alternativeName>
</protein>
<name>A0A9P0EJ38_NEZVI</name>
<evidence type="ECO:0000313" key="10">
    <source>
        <dbReference type="EMBL" id="CAH1395511.1"/>
    </source>
</evidence>
<evidence type="ECO:0000256" key="7">
    <source>
        <dbReference type="ARBA" id="ARBA00044187"/>
    </source>
</evidence>
<dbReference type="Gene3D" id="3.40.50.720">
    <property type="entry name" value="NAD(P)-binding Rossmann-like Domain"/>
    <property type="match status" value="1"/>
</dbReference>
<evidence type="ECO:0000256" key="8">
    <source>
        <dbReference type="ARBA" id="ARBA00044354"/>
    </source>
</evidence>
<dbReference type="InterPro" id="IPR035985">
    <property type="entry name" value="Ubiquitin-activating_enz"/>
</dbReference>
<comment type="subcellular location">
    <subcellularLocation>
        <location evidence="1">Nucleus</location>
    </subcellularLocation>
</comment>
<evidence type="ECO:0000256" key="6">
    <source>
        <dbReference type="ARBA" id="ARBA00026003"/>
    </source>
</evidence>
<reference evidence="10" key="1">
    <citation type="submission" date="2022-01" db="EMBL/GenBank/DDBJ databases">
        <authorList>
            <person name="King R."/>
        </authorList>
    </citation>
    <scope>NUCLEOTIDE SEQUENCE</scope>
</reference>
<dbReference type="SUPFAM" id="SSF69572">
    <property type="entry name" value="Activating enzymes of the ubiquitin-like proteins"/>
    <property type="match status" value="1"/>
</dbReference>
<dbReference type="PANTHER" id="PTHR10953">
    <property type="entry name" value="UBIQUITIN-ACTIVATING ENZYME E1"/>
    <property type="match status" value="1"/>
</dbReference>